<organism evidence="1 2">
    <name type="scientific">Mythimna loreyi</name>
    <dbReference type="NCBI Taxonomy" id="667449"/>
    <lineage>
        <taxon>Eukaryota</taxon>
        <taxon>Metazoa</taxon>
        <taxon>Ecdysozoa</taxon>
        <taxon>Arthropoda</taxon>
        <taxon>Hexapoda</taxon>
        <taxon>Insecta</taxon>
        <taxon>Pterygota</taxon>
        <taxon>Neoptera</taxon>
        <taxon>Endopterygota</taxon>
        <taxon>Lepidoptera</taxon>
        <taxon>Glossata</taxon>
        <taxon>Ditrysia</taxon>
        <taxon>Noctuoidea</taxon>
        <taxon>Noctuidae</taxon>
        <taxon>Noctuinae</taxon>
        <taxon>Hadenini</taxon>
        <taxon>Mythimna</taxon>
    </lineage>
</organism>
<gene>
    <name evidence="1" type="ORF">PYW08_008881</name>
</gene>
<name>A0ACC2QBN4_9NEOP</name>
<dbReference type="EMBL" id="CM056798">
    <property type="protein sequence ID" value="KAJ8711927.1"/>
    <property type="molecule type" value="Genomic_DNA"/>
</dbReference>
<protein>
    <submittedName>
        <fullName evidence="1">Uncharacterized protein</fullName>
    </submittedName>
</protein>
<accession>A0ACC2QBN4</accession>
<keyword evidence="2" id="KW-1185">Reference proteome</keyword>
<sequence length="150" mass="18056">MPPSKRREDTQLSTDQANKSRLITMVRWVVETINGRFKRDFKIFRNRVFNKNVPHIFEDFRIAAALINYFQDPYGDSPYTEDFIEIINRNIQRPNLLAEYVEENNLNRHRVTFRRMTANDPEFEHFPQLTIEDIIKFSIGTYHVRLARSY</sequence>
<comment type="caution">
    <text evidence="1">The sequence shown here is derived from an EMBL/GenBank/DDBJ whole genome shotgun (WGS) entry which is preliminary data.</text>
</comment>
<dbReference type="Proteomes" id="UP001231649">
    <property type="component" value="Chromosome 22"/>
</dbReference>
<evidence type="ECO:0000313" key="1">
    <source>
        <dbReference type="EMBL" id="KAJ8711927.1"/>
    </source>
</evidence>
<proteinExistence type="predicted"/>
<reference evidence="1" key="1">
    <citation type="submission" date="2023-03" db="EMBL/GenBank/DDBJ databases">
        <title>Chromosome-level genomes of two armyworms, Mythimna separata and Mythimna loreyi, provide insights into the biosynthesis and reception of sex pheromones.</title>
        <authorList>
            <person name="Zhao H."/>
        </authorList>
    </citation>
    <scope>NUCLEOTIDE SEQUENCE</scope>
    <source>
        <strain evidence="1">BeijingLab</strain>
    </source>
</reference>
<evidence type="ECO:0000313" key="2">
    <source>
        <dbReference type="Proteomes" id="UP001231649"/>
    </source>
</evidence>